<evidence type="ECO:0000313" key="2">
    <source>
        <dbReference type="Proteomes" id="UP000634476"/>
    </source>
</evidence>
<dbReference type="Proteomes" id="UP000634476">
    <property type="component" value="Unassembled WGS sequence"/>
</dbReference>
<dbReference type="EMBL" id="BOOK01000039">
    <property type="protein sequence ID" value="GII03501.1"/>
    <property type="molecule type" value="Genomic_DNA"/>
</dbReference>
<gene>
    <name evidence="1" type="ORF">Pta02_55090</name>
</gene>
<dbReference type="AlphaFoldDB" id="A0A8J3T1C1"/>
<dbReference type="RefSeq" id="WP_203877785.1">
    <property type="nucleotide sequence ID" value="NZ_BOOK01000039.1"/>
</dbReference>
<organism evidence="1 2">
    <name type="scientific">Planobispora takensis</name>
    <dbReference type="NCBI Taxonomy" id="1367882"/>
    <lineage>
        <taxon>Bacteria</taxon>
        <taxon>Bacillati</taxon>
        <taxon>Actinomycetota</taxon>
        <taxon>Actinomycetes</taxon>
        <taxon>Streptosporangiales</taxon>
        <taxon>Streptosporangiaceae</taxon>
        <taxon>Planobispora</taxon>
    </lineage>
</organism>
<comment type="caution">
    <text evidence="1">The sequence shown here is derived from an EMBL/GenBank/DDBJ whole genome shotgun (WGS) entry which is preliminary data.</text>
</comment>
<reference evidence="1" key="1">
    <citation type="submission" date="2021-01" db="EMBL/GenBank/DDBJ databases">
        <title>Whole genome shotgun sequence of Planobispora takensis NBRC 109077.</title>
        <authorList>
            <person name="Komaki H."/>
            <person name="Tamura T."/>
        </authorList>
    </citation>
    <scope>NUCLEOTIDE SEQUENCE</scope>
    <source>
        <strain evidence="1">NBRC 109077</strain>
    </source>
</reference>
<accession>A0A8J3T1C1</accession>
<name>A0A8J3T1C1_9ACTN</name>
<protein>
    <submittedName>
        <fullName evidence="1">Uncharacterized protein</fullName>
    </submittedName>
</protein>
<proteinExistence type="predicted"/>
<sequence length="200" mass="21283">MRQREPGVPGRRCDPRVLVRRGSLVRRGVLVRRGWRARAVTAFLIAVALAASPAATGSASAARAPAVTDSASLAVCDFTIENTDDVFGDEVRAVDLQEGGNGDEIFLRIGGNLFPLSGGTVQFPTAGTGRPAGAFGFVPPVRVQFTDGILAFQLIEDDLTINDRIADAELPCGNVRTQLTFVNRRGNAAYEVEFAIRVVG</sequence>
<evidence type="ECO:0000313" key="1">
    <source>
        <dbReference type="EMBL" id="GII03501.1"/>
    </source>
</evidence>
<keyword evidence="2" id="KW-1185">Reference proteome</keyword>